<reference evidence="1 2" key="1">
    <citation type="submission" date="2017-05" db="EMBL/GenBank/DDBJ databases">
        <title>Full genome sequence of Pseudorhodoplanes sinuspersici.</title>
        <authorList>
            <person name="Dastgheib S.M.M."/>
            <person name="Shavandi M."/>
            <person name="Tirandaz H."/>
        </authorList>
    </citation>
    <scope>NUCLEOTIDE SEQUENCE [LARGE SCALE GENOMIC DNA]</scope>
    <source>
        <strain evidence="1 2">RIPI110</strain>
    </source>
</reference>
<accession>A0A1W6ZWI2</accession>
<dbReference type="Proteomes" id="UP000194137">
    <property type="component" value="Chromosome"/>
</dbReference>
<dbReference type="SMART" id="SM00829">
    <property type="entry name" value="PKS_ER"/>
    <property type="match status" value="1"/>
</dbReference>
<gene>
    <name evidence="1" type="ORF">CAK95_23505</name>
</gene>
<dbReference type="RefSeq" id="WP_086090127.1">
    <property type="nucleotide sequence ID" value="NZ_CP021112.1"/>
</dbReference>
<dbReference type="PANTHER" id="PTHR48106:SF13">
    <property type="entry name" value="QUINONE OXIDOREDUCTASE-RELATED"/>
    <property type="match status" value="1"/>
</dbReference>
<dbReference type="InterPro" id="IPR047618">
    <property type="entry name" value="QOR-like"/>
</dbReference>
<dbReference type="Pfam" id="PF00107">
    <property type="entry name" value="ADH_zinc_N"/>
    <property type="match status" value="1"/>
</dbReference>
<evidence type="ECO:0000313" key="2">
    <source>
        <dbReference type="Proteomes" id="UP000194137"/>
    </source>
</evidence>
<dbReference type="InterPro" id="IPR036291">
    <property type="entry name" value="NAD(P)-bd_dom_sf"/>
</dbReference>
<sequence length="325" mass="34804">MVAAVRVHKHGGPEVLTFEDIEVAAPGQGQIRIKQYACGVNFIDTYFRIGMYPSPVGLPFVSGNEGAGEVVAVGPGVTDIKVGDRVAYVTALGGYAEERLLPADRAVKIPDNISYEQAAGMMLKGMTAQYLVNRTYKVTKGSTVLMHAAAGGVGQILCQWANHLGATVIGTVGSKEKGEIAKANGCRHVIYYRDEDFPTRVKEITDGKLCDVVYDGIGKTTFPASLDCIRPLGMFASFGSASGQIDAFNINILQTKGSLFATRPTLNNYVAKREDLLATANDLFNVIASGAVKIPINQKYALKDAQQAHRDLESRETTGSSILVP</sequence>
<dbReference type="Gene3D" id="3.40.50.720">
    <property type="entry name" value="NAD(P)-binding Rossmann-like Domain"/>
    <property type="match status" value="1"/>
</dbReference>
<evidence type="ECO:0000313" key="1">
    <source>
        <dbReference type="EMBL" id="ARQ01734.1"/>
    </source>
</evidence>
<dbReference type="InterPro" id="IPR013154">
    <property type="entry name" value="ADH-like_N"/>
</dbReference>
<dbReference type="NCBIfam" id="NF008024">
    <property type="entry name" value="PRK10754.1"/>
    <property type="match status" value="1"/>
</dbReference>
<dbReference type="PANTHER" id="PTHR48106">
    <property type="entry name" value="QUINONE OXIDOREDUCTASE PIG3-RELATED"/>
    <property type="match status" value="1"/>
</dbReference>
<dbReference type="Gene3D" id="3.90.180.10">
    <property type="entry name" value="Medium-chain alcohol dehydrogenases, catalytic domain"/>
    <property type="match status" value="1"/>
</dbReference>
<dbReference type="FunFam" id="3.40.50.720:FF:000053">
    <property type="entry name" value="Quinone oxidoreductase 1"/>
    <property type="match status" value="1"/>
</dbReference>
<dbReference type="InterPro" id="IPR011032">
    <property type="entry name" value="GroES-like_sf"/>
</dbReference>
<keyword evidence="2" id="KW-1185">Reference proteome</keyword>
<dbReference type="STRING" id="1235591.CAK95_23505"/>
<dbReference type="CDD" id="cd05286">
    <property type="entry name" value="QOR2"/>
    <property type="match status" value="1"/>
</dbReference>
<dbReference type="OrthoDB" id="9805883at2"/>
<dbReference type="SUPFAM" id="SSF51735">
    <property type="entry name" value="NAD(P)-binding Rossmann-fold domains"/>
    <property type="match status" value="1"/>
</dbReference>
<dbReference type="EMBL" id="CP021112">
    <property type="protein sequence ID" value="ARQ01734.1"/>
    <property type="molecule type" value="Genomic_DNA"/>
</dbReference>
<proteinExistence type="predicted"/>
<dbReference type="InterPro" id="IPR013149">
    <property type="entry name" value="ADH-like_C"/>
</dbReference>
<dbReference type="AlphaFoldDB" id="A0A1W6ZWI2"/>
<dbReference type="GO" id="GO:0005829">
    <property type="term" value="C:cytosol"/>
    <property type="evidence" value="ECO:0007669"/>
    <property type="project" value="TreeGrafter"/>
</dbReference>
<dbReference type="Pfam" id="PF08240">
    <property type="entry name" value="ADH_N"/>
    <property type="match status" value="1"/>
</dbReference>
<dbReference type="GO" id="GO:0003960">
    <property type="term" value="F:quinone reductase (NADPH) activity"/>
    <property type="evidence" value="ECO:0007669"/>
    <property type="project" value="InterPro"/>
</dbReference>
<protein>
    <submittedName>
        <fullName evidence="1">Quinone oxidoreductase</fullName>
    </submittedName>
</protein>
<dbReference type="InterPro" id="IPR020843">
    <property type="entry name" value="ER"/>
</dbReference>
<name>A0A1W6ZWI2_9HYPH</name>
<dbReference type="GO" id="GO:0070402">
    <property type="term" value="F:NADPH binding"/>
    <property type="evidence" value="ECO:0007669"/>
    <property type="project" value="TreeGrafter"/>
</dbReference>
<dbReference type="GO" id="GO:0035925">
    <property type="term" value="F:mRNA 3'-UTR AU-rich region binding"/>
    <property type="evidence" value="ECO:0007669"/>
    <property type="project" value="TreeGrafter"/>
</dbReference>
<organism evidence="1 2">
    <name type="scientific">Pseudorhodoplanes sinuspersici</name>
    <dbReference type="NCBI Taxonomy" id="1235591"/>
    <lineage>
        <taxon>Bacteria</taxon>
        <taxon>Pseudomonadati</taxon>
        <taxon>Pseudomonadota</taxon>
        <taxon>Alphaproteobacteria</taxon>
        <taxon>Hyphomicrobiales</taxon>
        <taxon>Pseudorhodoplanes</taxon>
    </lineage>
</organism>
<dbReference type="KEGG" id="psin:CAK95_23505"/>
<dbReference type="SUPFAM" id="SSF50129">
    <property type="entry name" value="GroES-like"/>
    <property type="match status" value="1"/>
</dbReference>